<protein>
    <submittedName>
        <fullName evidence="2">SDR family oxidoreductase</fullName>
    </submittedName>
</protein>
<sequence length="269" mass="27504">MSEGPVAGRLAGKVAVITGAGAGQGREIALLFARAGAKVAGCDVDTASIEETRALAGKEGLDLDLSVQDATDPAQMAAWIDGVAARHGGIDILYNNAGSARFAPFADMSLDDWHYTLKLELDIVFVPTQAAWRHLVARGGGSIINIGSIAGMRGAQVVQGFGNSAHATGKGGIIGLTPQLAAEGAPYGIRVNTISPGPIVTQASSAVIESNPAFRELFEGMTPLGRTGDPVDVAYAGLFLASDESRFVTGINLPVDGGATCRVGVAMKC</sequence>
<dbReference type="InterPro" id="IPR036291">
    <property type="entry name" value="NAD(P)-bd_dom_sf"/>
</dbReference>
<dbReference type="Pfam" id="PF13561">
    <property type="entry name" value="adh_short_C2"/>
    <property type="match status" value="1"/>
</dbReference>
<evidence type="ECO:0000256" key="1">
    <source>
        <dbReference type="ARBA" id="ARBA00006484"/>
    </source>
</evidence>
<evidence type="ECO:0000313" key="2">
    <source>
        <dbReference type="EMBL" id="MCJ2188441.1"/>
    </source>
</evidence>
<reference evidence="2 3" key="1">
    <citation type="submission" date="2022-04" db="EMBL/GenBank/DDBJ databases">
        <title>Identification of a novel bacterium isolated from mangrove sediments.</title>
        <authorList>
            <person name="Pan X."/>
        </authorList>
    </citation>
    <scope>NUCLEOTIDE SEQUENCE [LARGE SCALE GENOMIC DNA]</scope>
    <source>
        <strain evidence="2 3">B2638</strain>
    </source>
</reference>
<dbReference type="Gene3D" id="3.40.50.720">
    <property type="entry name" value="NAD(P)-binding Rossmann-like Domain"/>
    <property type="match status" value="1"/>
</dbReference>
<dbReference type="InterPro" id="IPR002347">
    <property type="entry name" value="SDR_fam"/>
</dbReference>
<keyword evidence="3" id="KW-1185">Reference proteome</keyword>
<comment type="similarity">
    <text evidence="1">Belongs to the short-chain dehydrogenases/reductases (SDR) family.</text>
</comment>
<dbReference type="PRINTS" id="PR00081">
    <property type="entry name" value="GDHRDH"/>
</dbReference>
<dbReference type="Proteomes" id="UP001202281">
    <property type="component" value="Unassembled WGS sequence"/>
</dbReference>
<dbReference type="PRINTS" id="PR00080">
    <property type="entry name" value="SDRFAMILY"/>
</dbReference>
<dbReference type="EMBL" id="JALHLG010000035">
    <property type="protein sequence ID" value="MCJ2188441.1"/>
    <property type="molecule type" value="Genomic_DNA"/>
</dbReference>
<name>A0ABT0BTS6_9SPHN</name>
<comment type="caution">
    <text evidence="2">The sequence shown here is derived from an EMBL/GenBank/DDBJ whole genome shotgun (WGS) entry which is preliminary data.</text>
</comment>
<dbReference type="PANTHER" id="PTHR42760:SF40">
    <property type="entry name" value="3-OXOACYL-[ACYL-CARRIER-PROTEIN] REDUCTASE, CHLOROPLASTIC"/>
    <property type="match status" value="1"/>
</dbReference>
<gene>
    <name evidence="2" type="ORF">MTR66_16665</name>
</gene>
<accession>A0ABT0BTS6</accession>
<dbReference type="PANTHER" id="PTHR42760">
    <property type="entry name" value="SHORT-CHAIN DEHYDROGENASES/REDUCTASES FAMILY MEMBER"/>
    <property type="match status" value="1"/>
</dbReference>
<proteinExistence type="inferred from homology"/>
<evidence type="ECO:0000313" key="3">
    <source>
        <dbReference type="Proteomes" id="UP001202281"/>
    </source>
</evidence>
<dbReference type="RefSeq" id="WP_243923139.1">
    <property type="nucleotide sequence ID" value="NZ_JALHLG010000035.1"/>
</dbReference>
<organism evidence="2 3">
    <name type="scientific">Novosphingobium beihaiensis</name>
    <dbReference type="NCBI Taxonomy" id="2930389"/>
    <lineage>
        <taxon>Bacteria</taxon>
        <taxon>Pseudomonadati</taxon>
        <taxon>Pseudomonadota</taxon>
        <taxon>Alphaproteobacteria</taxon>
        <taxon>Sphingomonadales</taxon>
        <taxon>Sphingomonadaceae</taxon>
        <taxon>Novosphingobium</taxon>
    </lineage>
</organism>
<dbReference type="SUPFAM" id="SSF51735">
    <property type="entry name" value="NAD(P)-binding Rossmann-fold domains"/>
    <property type="match status" value="1"/>
</dbReference>